<dbReference type="Proteomes" id="UP000887540">
    <property type="component" value="Unplaced"/>
</dbReference>
<accession>A0A914DHT9</accession>
<sequence>MQLLCWLHLFVFGLLLEATIPI</sequence>
<keyword evidence="1" id="KW-1185">Reference proteome</keyword>
<evidence type="ECO:0000313" key="2">
    <source>
        <dbReference type="WBParaSite" id="ACRNAN_scaffold25544.g31659.t1"/>
    </source>
</evidence>
<name>A0A914DHT9_9BILA</name>
<reference evidence="2" key="1">
    <citation type="submission" date="2022-11" db="UniProtKB">
        <authorList>
            <consortium name="WormBaseParasite"/>
        </authorList>
    </citation>
    <scope>IDENTIFICATION</scope>
</reference>
<protein>
    <submittedName>
        <fullName evidence="2">Uncharacterized protein</fullName>
    </submittedName>
</protein>
<dbReference type="WBParaSite" id="ACRNAN_scaffold25544.g31659.t1">
    <property type="protein sequence ID" value="ACRNAN_scaffold25544.g31659.t1"/>
    <property type="gene ID" value="ACRNAN_scaffold25544.g31659"/>
</dbReference>
<proteinExistence type="predicted"/>
<evidence type="ECO:0000313" key="1">
    <source>
        <dbReference type="Proteomes" id="UP000887540"/>
    </source>
</evidence>
<dbReference type="AlphaFoldDB" id="A0A914DHT9"/>
<organism evidence="1 2">
    <name type="scientific">Acrobeloides nanus</name>
    <dbReference type="NCBI Taxonomy" id="290746"/>
    <lineage>
        <taxon>Eukaryota</taxon>
        <taxon>Metazoa</taxon>
        <taxon>Ecdysozoa</taxon>
        <taxon>Nematoda</taxon>
        <taxon>Chromadorea</taxon>
        <taxon>Rhabditida</taxon>
        <taxon>Tylenchina</taxon>
        <taxon>Cephalobomorpha</taxon>
        <taxon>Cephaloboidea</taxon>
        <taxon>Cephalobidae</taxon>
        <taxon>Acrobeloides</taxon>
    </lineage>
</organism>